<dbReference type="EMBL" id="GU071101">
    <property type="protein sequence ID" value="ADO98808.1"/>
    <property type="molecule type" value="Genomic_DNA"/>
</dbReference>
<name>E3SN15_9CAUD</name>
<proteinExistence type="predicted"/>
<sequence length="180" mass="20965">MNKTIIVDNFLEEETFNTIKNTANGDDIKWVTQLSNSELKDFTFFDMGEMIREKDEWLELKNTNIIFSIFNKIVTHIDDGGLCLSRVYFNRQKPTVDGQLHLDDGQYTALLYVSDYEKEWGGFTQLWHSDSEQEYILPIPNRLVIFPASIQHKGFAFSHVWNPDRISLAFKIGSLMNMLT</sequence>
<reference evidence="1 2" key="1">
    <citation type="journal article" date="2010" name="Environ. Microbiol.">
        <title>Genomic analysis of oceanic cyanobacterial myoviruses compared with T4-like myoviruses from diverse hosts and environments.</title>
        <authorList>
            <person name="Sullivan M.B."/>
            <person name="Huang K.H."/>
            <person name="Ignacio-Espinoza J.C."/>
            <person name="Berlin A.M."/>
            <person name="Kelly L."/>
            <person name="Weigele P.R."/>
            <person name="DeFrancesco A.S."/>
            <person name="Kern S.E."/>
            <person name="Thompson L.R."/>
            <person name="Young S."/>
            <person name="Yandava C."/>
            <person name="Fu R."/>
            <person name="Krastins B."/>
            <person name="Chase M."/>
            <person name="Sarracino D."/>
            <person name="Osburne M.S."/>
            <person name="Henn M.R."/>
            <person name="Chisholm S.W."/>
        </authorList>
    </citation>
    <scope>NUCLEOTIDE SEQUENCE [LARGE SCALE GENOMIC DNA]</scope>
    <source>
        <strain evidence="1">M4-247</strain>
    </source>
</reference>
<dbReference type="GeneID" id="10327097"/>
<evidence type="ECO:0000313" key="2">
    <source>
        <dbReference type="Proteomes" id="UP000006530"/>
    </source>
</evidence>
<organism evidence="1 2">
    <name type="scientific">Prochlorococcus phage P-HM1</name>
    <dbReference type="NCBI Taxonomy" id="445700"/>
    <lineage>
        <taxon>Viruses</taxon>
        <taxon>Duplodnaviria</taxon>
        <taxon>Heunggongvirae</taxon>
        <taxon>Uroviricota</taxon>
        <taxon>Caudoviricetes</taxon>
        <taxon>Eurybiavirus</taxon>
        <taxon>Eurybiavirus PHM2</taxon>
    </lineage>
</organism>
<evidence type="ECO:0000313" key="1">
    <source>
        <dbReference type="EMBL" id="ADO98808.1"/>
    </source>
</evidence>
<protein>
    <submittedName>
        <fullName evidence="1">Uncharacterized protein</fullName>
    </submittedName>
</protein>
<dbReference type="Gene3D" id="2.60.120.620">
    <property type="entry name" value="q2cbj1_9rhob like domain"/>
    <property type="match status" value="1"/>
</dbReference>
<accession>E3SN15</accession>
<dbReference type="OrthoDB" id="38332at10239"/>
<gene>
    <name evidence="1" type="ORF">PHM1_184</name>
</gene>
<dbReference type="RefSeq" id="YP_004322609.1">
    <property type="nucleotide sequence ID" value="NC_015280.1"/>
</dbReference>
<dbReference type="KEGG" id="vg:10327097"/>
<dbReference type="Proteomes" id="UP000006530">
    <property type="component" value="Segment"/>
</dbReference>
<keyword evidence="2" id="KW-1185">Reference proteome</keyword>